<keyword evidence="3 6" id="KW-0812">Transmembrane</keyword>
<dbReference type="PANTHER" id="PTHR30086">
    <property type="entry name" value="ARGININE EXPORTER PROTEIN ARGO"/>
    <property type="match status" value="1"/>
</dbReference>
<dbReference type="EMBL" id="BLIV01000005">
    <property type="protein sequence ID" value="GFE50989.1"/>
    <property type="molecule type" value="Genomic_DNA"/>
</dbReference>
<comment type="subcellular location">
    <subcellularLocation>
        <location evidence="1">Cell membrane</location>
        <topology evidence="1">Multi-pass membrane protein</topology>
    </subcellularLocation>
</comment>
<proteinExistence type="predicted"/>
<feature type="transmembrane region" description="Helical" evidence="6">
    <location>
        <begin position="71"/>
        <end position="88"/>
    </location>
</feature>
<sequence length="205" mass="21234">MDIGTLLTVAGAFFIVAASPGPANLGCALVSMRHGRRAGLQFGVGLSVGLAVWGVLAAAGLGAVLQTSEKALIALKLIGAGYLFWLAWQSGRSAARRMADVKPAATSARWLRQGVLLNLSNPKAVFAWMAALAMGLDADAGVGAVGIATFVCALIGLANYLVWAVLFSAGPALRIYQRLRRWLEGVVAGLFALAGLGMLRSALTR</sequence>
<comment type="caution">
    <text evidence="7">The sequence shown here is derived from an EMBL/GenBank/DDBJ whole genome shotgun (WGS) entry which is preliminary data.</text>
</comment>
<keyword evidence="5 6" id="KW-0472">Membrane</keyword>
<reference evidence="7 8" key="1">
    <citation type="submission" date="2019-12" db="EMBL/GenBank/DDBJ databases">
        <title>Roseobacter cerasinus sp. nov., isolated from seawater around aquaculture.</title>
        <authorList>
            <person name="Muramatsu S."/>
            <person name="Takabe Y."/>
            <person name="Mori K."/>
            <person name="Takaichi S."/>
            <person name="Hanada S."/>
        </authorList>
    </citation>
    <scope>NUCLEOTIDE SEQUENCE [LARGE SCALE GENOMIC DNA]</scope>
    <source>
        <strain evidence="7 8">AI77</strain>
    </source>
</reference>
<keyword evidence="8" id="KW-1185">Reference proteome</keyword>
<feature type="transmembrane region" description="Helical" evidence="6">
    <location>
        <begin position="182"/>
        <end position="203"/>
    </location>
</feature>
<keyword evidence="2" id="KW-1003">Cell membrane</keyword>
<keyword evidence="4 6" id="KW-1133">Transmembrane helix</keyword>
<gene>
    <name evidence="7" type="ORF">So717_27420</name>
</gene>
<feature type="transmembrane region" description="Helical" evidence="6">
    <location>
        <begin position="142"/>
        <end position="170"/>
    </location>
</feature>
<feature type="transmembrane region" description="Helical" evidence="6">
    <location>
        <begin position="115"/>
        <end position="136"/>
    </location>
</feature>
<evidence type="ECO:0000256" key="1">
    <source>
        <dbReference type="ARBA" id="ARBA00004651"/>
    </source>
</evidence>
<evidence type="ECO:0000313" key="7">
    <source>
        <dbReference type="EMBL" id="GFE50989.1"/>
    </source>
</evidence>
<protein>
    <submittedName>
        <fullName evidence="7">Amino acid transporter</fullName>
    </submittedName>
</protein>
<evidence type="ECO:0000256" key="6">
    <source>
        <dbReference type="SAM" id="Phobius"/>
    </source>
</evidence>
<evidence type="ECO:0000256" key="3">
    <source>
        <dbReference type="ARBA" id="ARBA00022692"/>
    </source>
</evidence>
<accession>A0A640VSJ3</accession>
<name>A0A640VSJ3_9RHOB</name>
<organism evidence="7 8">
    <name type="scientific">Roseobacter cerasinus</name>
    <dbReference type="NCBI Taxonomy" id="2602289"/>
    <lineage>
        <taxon>Bacteria</taxon>
        <taxon>Pseudomonadati</taxon>
        <taxon>Pseudomonadota</taxon>
        <taxon>Alphaproteobacteria</taxon>
        <taxon>Rhodobacterales</taxon>
        <taxon>Roseobacteraceae</taxon>
        <taxon>Roseobacter</taxon>
    </lineage>
</organism>
<evidence type="ECO:0000313" key="8">
    <source>
        <dbReference type="Proteomes" id="UP000436522"/>
    </source>
</evidence>
<dbReference type="InterPro" id="IPR001123">
    <property type="entry name" value="LeuE-type"/>
</dbReference>
<feature type="transmembrane region" description="Helical" evidence="6">
    <location>
        <begin position="42"/>
        <end position="65"/>
    </location>
</feature>
<dbReference type="RefSeq" id="WP_238840936.1">
    <property type="nucleotide sequence ID" value="NZ_BLIV01000005.1"/>
</dbReference>
<evidence type="ECO:0000256" key="4">
    <source>
        <dbReference type="ARBA" id="ARBA00022989"/>
    </source>
</evidence>
<evidence type="ECO:0000256" key="2">
    <source>
        <dbReference type="ARBA" id="ARBA00022475"/>
    </source>
</evidence>
<dbReference type="GO" id="GO:0005886">
    <property type="term" value="C:plasma membrane"/>
    <property type="evidence" value="ECO:0007669"/>
    <property type="project" value="UniProtKB-SubCell"/>
</dbReference>
<evidence type="ECO:0000256" key="5">
    <source>
        <dbReference type="ARBA" id="ARBA00023136"/>
    </source>
</evidence>
<dbReference type="PANTHER" id="PTHR30086:SF20">
    <property type="entry name" value="ARGININE EXPORTER PROTEIN ARGO-RELATED"/>
    <property type="match status" value="1"/>
</dbReference>
<dbReference type="Pfam" id="PF01810">
    <property type="entry name" value="LysE"/>
    <property type="match status" value="1"/>
</dbReference>
<feature type="transmembrane region" description="Helical" evidence="6">
    <location>
        <begin position="6"/>
        <end position="30"/>
    </location>
</feature>
<dbReference type="Proteomes" id="UP000436522">
    <property type="component" value="Unassembled WGS sequence"/>
</dbReference>
<dbReference type="GO" id="GO:0015171">
    <property type="term" value="F:amino acid transmembrane transporter activity"/>
    <property type="evidence" value="ECO:0007669"/>
    <property type="project" value="TreeGrafter"/>
</dbReference>
<dbReference type="AlphaFoldDB" id="A0A640VSJ3"/>